<accession>A0ABU4Y9Z3</accession>
<dbReference type="SUPFAM" id="SSF47598">
    <property type="entry name" value="Ribbon-helix-helix"/>
    <property type="match status" value="1"/>
</dbReference>
<protein>
    <recommendedName>
        <fullName evidence="3">Ribbon-helix-helix protein CopG domain-containing protein</fullName>
    </recommendedName>
</protein>
<dbReference type="Proteomes" id="UP001287059">
    <property type="component" value="Unassembled WGS sequence"/>
</dbReference>
<organism evidence="1 2">
    <name type="scientific">Mesorhizobium album</name>
    <dbReference type="NCBI Taxonomy" id="3072314"/>
    <lineage>
        <taxon>Bacteria</taxon>
        <taxon>Pseudomonadati</taxon>
        <taxon>Pseudomonadota</taxon>
        <taxon>Alphaproteobacteria</taxon>
        <taxon>Hyphomicrobiales</taxon>
        <taxon>Phyllobacteriaceae</taxon>
        <taxon>Mesorhizobium</taxon>
    </lineage>
</organism>
<reference evidence="1 2" key="1">
    <citation type="submission" date="2023-08" db="EMBL/GenBank/DDBJ databases">
        <title>Implementing the SeqCode for naming new Mesorhizobium species isolated from Vachellia karroo root nodules.</title>
        <authorList>
            <person name="Van Lill M."/>
        </authorList>
    </citation>
    <scope>NUCLEOTIDE SEQUENCE [LARGE SCALE GENOMIC DNA]</scope>
    <source>
        <strain evidence="1 2">VK24D</strain>
    </source>
</reference>
<keyword evidence="2" id="KW-1185">Reference proteome</keyword>
<dbReference type="EMBL" id="JAVIIW010000069">
    <property type="protein sequence ID" value="MDX8483143.1"/>
    <property type="molecule type" value="Genomic_DNA"/>
</dbReference>
<sequence>MPMKPNRSKLQAEVRKLATTRVSKYYHSASNTHIFYQEHIGAFGIRGVAPFADEAFELYLEAVARWSEEAKTSSLEGAISRIEGSAEPFKEVREIQLRLPEAVKAGLQELAQENDLSLSRFIVDVLRQESARRRRSQVGEGTADMVAERGAPSGRSVAVSFRPSTEELDRISREIAGSGSLSADDIRSLILSFYNQSIRG</sequence>
<gene>
    <name evidence="1" type="ORF">RFN28_32530</name>
</gene>
<name>A0ABU4Y9Z3_9HYPH</name>
<evidence type="ECO:0000313" key="2">
    <source>
        <dbReference type="Proteomes" id="UP001287059"/>
    </source>
</evidence>
<evidence type="ECO:0008006" key="3">
    <source>
        <dbReference type="Google" id="ProtNLM"/>
    </source>
</evidence>
<dbReference type="InterPro" id="IPR010985">
    <property type="entry name" value="Ribbon_hlx_hlx"/>
</dbReference>
<dbReference type="RefSeq" id="WP_320291253.1">
    <property type="nucleotide sequence ID" value="NZ_JAVIIW010000069.1"/>
</dbReference>
<evidence type="ECO:0000313" key="1">
    <source>
        <dbReference type="EMBL" id="MDX8483143.1"/>
    </source>
</evidence>
<proteinExistence type="predicted"/>
<comment type="caution">
    <text evidence="1">The sequence shown here is derived from an EMBL/GenBank/DDBJ whole genome shotgun (WGS) entry which is preliminary data.</text>
</comment>